<sequence>MNNLIQKEPESGAKLAEGIRHHHEQAVFHAKTALSHAFEAGRLLMEAKEQIPHGEWIPFLKKTGIGERQSQRYMRLYRHKDALSKATRVSDLSLREAESLLKTPLLKGTDGYVPKFNKEAEVFFSYMETEGWDHEYADALRWLEEGRGVIASRSLNGIDGALEPVERLPHHGESRYWHVTVFTEGASIATLTKKPVGPTPEVALKYFVAVLINEGVFPIPAPRPWDCKPVRWAGQNLGIGREGQACLN</sequence>
<name>A0A059XWI1_9BACT</name>
<proteinExistence type="predicted"/>
<dbReference type="RefSeq" id="WP_038504504.1">
    <property type="nucleotide sequence ID" value="NZ_CP007243.1"/>
</dbReference>
<keyword evidence="2" id="KW-1185">Reference proteome</keyword>
<dbReference type="EMBL" id="CP007243">
    <property type="protein sequence ID" value="AIA31465.1"/>
    <property type="molecule type" value="Genomic_DNA"/>
</dbReference>
<dbReference type="Pfam" id="PF11300">
    <property type="entry name" value="DUF3102"/>
    <property type="match status" value="1"/>
</dbReference>
<organism evidence="1 2">
    <name type="scientific">Leptospirillum ferriphilum YSK</name>
    <dbReference type="NCBI Taxonomy" id="1441628"/>
    <lineage>
        <taxon>Bacteria</taxon>
        <taxon>Pseudomonadati</taxon>
        <taxon>Nitrospirota</taxon>
        <taxon>Nitrospiria</taxon>
        <taxon>Nitrospirales</taxon>
        <taxon>Nitrospiraceae</taxon>
        <taxon>Leptospirillum</taxon>
    </lineage>
</organism>
<dbReference type="HOGENOM" id="CLU_1119079_0_0_0"/>
<evidence type="ECO:0000313" key="1">
    <source>
        <dbReference type="EMBL" id="AIA31465.1"/>
    </source>
</evidence>
<dbReference type="OrthoDB" id="8070450at2"/>
<dbReference type="InterPro" id="IPR021451">
    <property type="entry name" value="DUF3102"/>
</dbReference>
<gene>
    <name evidence="1" type="ORF">Y981_02130</name>
</gene>
<accession>A0A059XWI1</accession>
<reference evidence="2" key="1">
    <citation type="submission" date="2014-02" db="EMBL/GenBank/DDBJ databases">
        <title>Complete genome sequence and comparative genomic analysis of the nitrogen-fixing bacterium Leptospirillum ferriphilum YSK.</title>
        <authorList>
            <person name="Guo X."/>
            <person name="Yin H."/>
            <person name="Liang Y."/>
            <person name="Hu Q."/>
            <person name="Ma L."/>
            <person name="Xiao Y."/>
            <person name="Zhang X."/>
            <person name="Qiu G."/>
            <person name="Liu X."/>
        </authorList>
    </citation>
    <scope>NUCLEOTIDE SEQUENCE [LARGE SCALE GENOMIC DNA]</scope>
    <source>
        <strain evidence="2">YSK</strain>
    </source>
</reference>
<evidence type="ECO:0000313" key="2">
    <source>
        <dbReference type="Proteomes" id="UP000027059"/>
    </source>
</evidence>
<dbReference type="Proteomes" id="UP000027059">
    <property type="component" value="Chromosome"/>
</dbReference>
<dbReference type="AlphaFoldDB" id="A0A059XWI1"/>
<dbReference type="KEGG" id="lfp:Y981_02130"/>
<protein>
    <submittedName>
        <fullName evidence="1">Uncharacterized protein</fullName>
    </submittedName>
</protein>
<reference evidence="1 2" key="2">
    <citation type="journal article" date="2015" name="Biomed. Res. Int.">
        <title>Effects of Arsenite Resistance on the Growth and Functional Gene Expression of Leptospirillum ferriphilum and Acidithiobacillus thiooxidans in Pure Culture and Coculture.</title>
        <authorList>
            <person name="Jiang H."/>
            <person name="Liang Y."/>
            <person name="Yin H."/>
            <person name="Xiao Y."/>
            <person name="Guo X."/>
            <person name="Xu Y."/>
            <person name="Hu Q."/>
            <person name="Liu H."/>
            <person name="Liu X."/>
        </authorList>
    </citation>
    <scope>NUCLEOTIDE SEQUENCE [LARGE SCALE GENOMIC DNA]</scope>
    <source>
        <strain evidence="1 2">YSK</strain>
    </source>
</reference>